<evidence type="ECO:0000256" key="2">
    <source>
        <dbReference type="ARBA" id="ARBA00006275"/>
    </source>
</evidence>
<evidence type="ECO:0008006" key="10">
    <source>
        <dbReference type="Google" id="ProtNLM"/>
    </source>
</evidence>
<evidence type="ECO:0000256" key="3">
    <source>
        <dbReference type="ARBA" id="ARBA00022729"/>
    </source>
</evidence>
<dbReference type="Gene3D" id="1.25.40.390">
    <property type="match status" value="1"/>
</dbReference>
<keyword evidence="9" id="KW-1185">Reference proteome</keyword>
<gene>
    <name evidence="8" type="ORF">CQA01_15110</name>
</gene>
<dbReference type="InterPro" id="IPR012944">
    <property type="entry name" value="SusD_RagB_dom"/>
</dbReference>
<dbReference type="GO" id="GO:0009279">
    <property type="term" value="C:cell outer membrane"/>
    <property type="evidence" value="ECO:0007669"/>
    <property type="project" value="UniProtKB-SubCell"/>
</dbReference>
<feature type="domain" description="SusD-like N-terminal" evidence="7">
    <location>
        <begin position="122"/>
        <end position="236"/>
    </location>
</feature>
<dbReference type="Pfam" id="PF14322">
    <property type="entry name" value="SusD-like_3"/>
    <property type="match status" value="1"/>
</dbReference>
<dbReference type="Pfam" id="PF07980">
    <property type="entry name" value="SusD_RagB"/>
    <property type="match status" value="1"/>
</dbReference>
<keyword evidence="4" id="KW-0472">Membrane</keyword>
<dbReference type="Proteomes" id="UP000321301">
    <property type="component" value="Unassembled WGS sequence"/>
</dbReference>
<evidence type="ECO:0000259" key="7">
    <source>
        <dbReference type="Pfam" id="PF14322"/>
    </source>
</evidence>
<protein>
    <recommendedName>
        <fullName evidence="10">Starch-binding protein</fullName>
    </recommendedName>
</protein>
<dbReference type="InterPro" id="IPR033985">
    <property type="entry name" value="SusD-like_N"/>
</dbReference>
<dbReference type="PROSITE" id="PS51257">
    <property type="entry name" value="PROKAR_LIPOPROTEIN"/>
    <property type="match status" value="1"/>
</dbReference>
<accession>A0A512CA21</accession>
<keyword evidence="5" id="KW-0998">Cell outer membrane</keyword>
<comment type="subcellular location">
    <subcellularLocation>
        <location evidence="1">Cell outer membrane</location>
    </subcellularLocation>
</comment>
<dbReference type="InterPro" id="IPR011990">
    <property type="entry name" value="TPR-like_helical_dom_sf"/>
</dbReference>
<dbReference type="RefSeq" id="WP_020890583.1">
    <property type="nucleotide sequence ID" value="NZ_BJYV01000004.1"/>
</dbReference>
<proteinExistence type="inferred from homology"/>
<evidence type="ECO:0000313" key="8">
    <source>
        <dbReference type="EMBL" id="GEO20977.1"/>
    </source>
</evidence>
<dbReference type="AlphaFoldDB" id="A0A512CA21"/>
<evidence type="ECO:0000259" key="6">
    <source>
        <dbReference type="Pfam" id="PF07980"/>
    </source>
</evidence>
<evidence type="ECO:0000256" key="5">
    <source>
        <dbReference type="ARBA" id="ARBA00023237"/>
    </source>
</evidence>
<name>A0A512CA21_9BACT</name>
<comment type="caution">
    <text evidence="8">The sequence shown here is derived from an EMBL/GenBank/DDBJ whole genome shotgun (WGS) entry which is preliminary data.</text>
</comment>
<evidence type="ECO:0000256" key="4">
    <source>
        <dbReference type="ARBA" id="ARBA00023136"/>
    </source>
</evidence>
<organism evidence="8 9">
    <name type="scientific">Cyclobacterium qasimii</name>
    <dbReference type="NCBI Taxonomy" id="1350429"/>
    <lineage>
        <taxon>Bacteria</taxon>
        <taxon>Pseudomonadati</taxon>
        <taxon>Bacteroidota</taxon>
        <taxon>Cytophagia</taxon>
        <taxon>Cytophagales</taxon>
        <taxon>Cyclobacteriaceae</taxon>
        <taxon>Cyclobacterium</taxon>
    </lineage>
</organism>
<evidence type="ECO:0000256" key="1">
    <source>
        <dbReference type="ARBA" id="ARBA00004442"/>
    </source>
</evidence>
<reference evidence="8 9" key="1">
    <citation type="submission" date="2019-07" db="EMBL/GenBank/DDBJ databases">
        <title>Whole genome shotgun sequence of Cyclobacterium qasimii NBRC 106168.</title>
        <authorList>
            <person name="Hosoyama A."/>
            <person name="Uohara A."/>
            <person name="Ohji S."/>
            <person name="Ichikawa N."/>
        </authorList>
    </citation>
    <scope>NUCLEOTIDE SEQUENCE [LARGE SCALE GENOMIC DNA]</scope>
    <source>
        <strain evidence="8 9">NBRC 106168</strain>
    </source>
</reference>
<dbReference type="EMBL" id="BJYV01000004">
    <property type="protein sequence ID" value="GEO20977.1"/>
    <property type="molecule type" value="Genomic_DNA"/>
</dbReference>
<evidence type="ECO:0000313" key="9">
    <source>
        <dbReference type="Proteomes" id="UP000321301"/>
    </source>
</evidence>
<comment type="similarity">
    <text evidence="2">Belongs to the SusD family.</text>
</comment>
<dbReference type="SUPFAM" id="SSF48452">
    <property type="entry name" value="TPR-like"/>
    <property type="match status" value="1"/>
</dbReference>
<keyword evidence="3" id="KW-0732">Signal</keyword>
<feature type="domain" description="RagB/SusD" evidence="6">
    <location>
        <begin position="302"/>
        <end position="590"/>
    </location>
</feature>
<sequence>MKKYNLIGTICCVVALMLSGCNDDFLERYPLDEVSNETFWNTENDLMVYNNSLYNMALDDTNVPILHGHNSGFSSYWGSYYFLDGFTDNLAPRNDRHTFFQQVRAGKQLVPSGSQWFGYSGWSFVRAINVGLDNYAKADITEATRNKYIGEARLLRGWFYAEKVQTFGDVPWVDRELNIDSEELFAARMPREEAMDKVLEDLNFATTHLPDDWGDGNEPGRLNRWAALAVKARLCLFEGTWRKYHGGSNPEMWLNEAAAAAKEVMDNSPYSVYNTGNPETDFNAYMRIIDVSGNPEVMVWRRYQLGIYTNVVQGYFGYTGGATKSFVEDFLATDGLPITLSSEYKGDDTFEDVFENRDPRLRQTILHPDDTEKYKYDRADGRDYPRVVGMPGGFTTETGYHIIKHYNADDMIGKAYNTSETPAIILRFGEVLLNYAEAKAELGEISQGDLDMSINLLRDRVAMPHLMLDPPMDPRYANDGVSSLIVEIRRERRVELFLEGFRYKDLKRWKQGKKLESPDLGIRWNAENQARFAGAIIETSEDPETGKTYIDVYKGTDWENPTFDENRDYLWPLPLDDLAQNPQLQQNPGYN</sequence>